<evidence type="ECO:0000313" key="2">
    <source>
        <dbReference type="Proteomes" id="UP000551758"/>
    </source>
</evidence>
<reference evidence="1 2" key="1">
    <citation type="journal article" date="2020" name="Mol. Biol. Evol.">
        <title>Interspecific Gene Flow and the Evolution of Specialization in Black and White Rhinoceros.</title>
        <authorList>
            <person name="Moodley Y."/>
            <person name="Westbury M.V."/>
            <person name="Russo I.M."/>
            <person name="Gopalakrishnan S."/>
            <person name="Rakotoarivelo A."/>
            <person name="Olsen R.A."/>
            <person name="Prost S."/>
            <person name="Tunstall T."/>
            <person name="Ryder O.A."/>
            <person name="Dalen L."/>
            <person name="Bruford M.W."/>
        </authorList>
    </citation>
    <scope>NUCLEOTIDE SEQUENCE [LARGE SCALE GENOMIC DNA]</scope>
    <source>
        <strain evidence="1">SBR-YM</strain>
        <tissue evidence="1">Skin</tissue>
    </source>
</reference>
<organism evidence="1 2">
    <name type="scientific">Diceros bicornis minor</name>
    <name type="common">South-central black rhinoceros</name>
    <dbReference type="NCBI Taxonomy" id="77932"/>
    <lineage>
        <taxon>Eukaryota</taxon>
        <taxon>Metazoa</taxon>
        <taxon>Chordata</taxon>
        <taxon>Craniata</taxon>
        <taxon>Vertebrata</taxon>
        <taxon>Euteleostomi</taxon>
        <taxon>Mammalia</taxon>
        <taxon>Eutheria</taxon>
        <taxon>Laurasiatheria</taxon>
        <taxon>Perissodactyla</taxon>
        <taxon>Rhinocerotidae</taxon>
        <taxon>Diceros</taxon>
    </lineage>
</organism>
<evidence type="ECO:0000313" key="1">
    <source>
        <dbReference type="EMBL" id="KAF5912472.1"/>
    </source>
</evidence>
<accession>A0A7J7E9H9</accession>
<name>A0A7J7E9H9_DICBM</name>
<dbReference type="AlphaFoldDB" id="A0A7J7E9H9"/>
<dbReference type="EMBL" id="JACDTQ010003814">
    <property type="protein sequence ID" value="KAF5912472.1"/>
    <property type="molecule type" value="Genomic_DNA"/>
</dbReference>
<proteinExistence type="predicted"/>
<dbReference type="Proteomes" id="UP000551758">
    <property type="component" value="Unassembled WGS sequence"/>
</dbReference>
<keyword evidence="2" id="KW-1185">Reference proteome</keyword>
<sequence>MLDNDTREYGNSVIHMKNKCFSKDPLNSEKYGEAYKNKWSHCGEKCYYFSDRDKNLEENHWVILKRGRQPLDVERWLLDEL</sequence>
<comment type="caution">
    <text evidence="1">The sequence shown here is derived from an EMBL/GenBank/DDBJ whole genome shotgun (WGS) entry which is preliminary data.</text>
</comment>
<gene>
    <name evidence="1" type="ORF">HPG69_004142</name>
</gene>
<protein>
    <submittedName>
        <fullName evidence="1">Uncharacterized protein</fullName>
    </submittedName>
</protein>